<dbReference type="InterPro" id="IPR019758">
    <property type="entry name" value="Pept_S26A_signal_pept_1_CS"/>
</dbReference>
<name>A0A523USK8_UNCT6</name>
<dbReference type="AlphaFoldDB" id="A0A523USK8"/>
<dbReference type="Pfam" id="PF10502">
    <property type="entry name" value="Peptidase_S26"/>
    <property type="match status" value="1"/>
</dbReference>
<keyword evidence="6" id="KW-0645">Protease</keyword>
<dbReference type="Gene3D" id="2.10.109.10">
    <property type="entry name" value="Umud Fragment, subunit A"/>
    <property type="match status" value="1"/>
</dbReference>
<dbReference type="GO" id="GO:0009003">
    <property type="term" value="F:signal peptidase activity"/>
    <property type="evidence" value="ECO:0007669"/>
    <property type="project" value="UniProtKB-EC"/>
</dbReference>
<organism evidence="8 9">
    <name type="scientific">candidate division TA06 bacterium</name>
    <dbReference type="NCBI Taxonomy" id="2250710"/>
    <lineage>
        <taxon>Bacteria</taxon>
        <taxon>Bacteria division TA06</taxon>
    </lineage>
</organism>
<evidence type="ECO:0000256" key="5">
    <source>
        <dbReference type="PIRSR" id="PIRSR600223-1"/>
    </source>
</evidence>
<feature type="active site" evidence="5">
    <location>
        <position position="46"/>
    </location>
</feature>
<dbReference type="NCBIfam" id="TIGR02227">
    <property type="entry name" value="sigpep_I_bact"/>
    <property type="match status" value="1"/>
</dbReference>
<dbReference type="PRINTS" id="PR00727">
    <property type="entry name" value="LEADERPTASE"/>
</dbReference>
<proteinExistence type="inferred from homology"/>
<dbReference type="GO" id="GO:0006465">
    <property type="term" value="P:signal peptide processing"/>
    <property type="evidence" value="ECO:0007669"/>
    <property type="project" value="InterPro"/>
</dbReference>
<dbReference type="CDD" id="cd06530">
    <property type="entry name" value="S26_SPase_I"/>
    <property type="match status" value="1"/>
</dbReference>
<dbReference type="PANTHER" id="PTHR43390:SF1">
    <property type="entry name" value="CHLOROPLAST PROCESSING PEPTIDASE"/>
    <property type="match status" value="1"/>
</dbReference>
<dbReference type="EMBL" id="SOJN01000080">
    <property type="protein sequence ID" value="TET45533.1"/>
    <property type="molecule type" value="Genomic_DNA"/>
</dbReference>
<dbReference type="GO" id="GO:0004252">
    <property type="term" value="F:serine-type endopeptidase activity"/>
    <property type="evidence" value="ECO:0007669"/>
    <property type="project" value="InterPro"/>
</dbReference>
<dbReference type="PROSITE" id="PS00761">
    <property type="entry name" value="SPASE_I_3"/>
    <property type="match status" value="1"/>
</dbReference>
<dbReference type="GO" id="GO:0016020">
    <property type="term" value="C:membrane"/>
    <property type="evidence" value="ECO:0007669"/>
    <property type="project" value="UniProtKB-SubCell"/>
</dbReference>
<sequence length="260" mass="30605">MRFFKRRPRRRKSPLRDWFESIVIAIISALILRAFVVQAFKIPSGSMEKTLLVGDFLLVNKFLYGTKKGDVLIVNFLREGGLGKILGLPKGHSRFLDGRILPIRQPKRGDIIVFRYPFENRDFIKRCIGLPGDTVEVKDKMVYVNGAAIEEPYVTHTDRYVTPGLTLDNENYQEAWQSGQFIHIGRLCRDNFGPVEVPQDSYFMMGDNRDNSEDSRFWGPLHNRFIKGKAVILYWSWKKWTPLWRFWHKIRWRRIGKLIK</sequence>
<comment type="subcellular location">
    <subcellularLocation>
        <location evidence="6">Membrane</location>
        <topology evidence="6">Single-pass type II membrane protein</topology>
    </subcellularLocation>
</comment>
<evidence type="ECO:0000256" key="4">
    <source>
        <dbReference type="ARBA" id="ARBA00022801"/>
    </source>
</evidence>
<evidence type="ECO:0000256" key="1">
    <source>
        <dbReference type="ARBA" id="ARBA00000677"/>
    </source>
</evidence>
<dbReference type="InterPro" id="IPR036286">
    <property type="entry name" value="LexA/Signal_pep-like_sf"/>
</dbReference>
<evidence type="ECO:0000256" key="6">
    <source>
        <dbReference type="RuleBase" id="RU362042"/>
    </source>
</evidence>
<evidence type="ECO:0000313" key="9">
    <source>
        <dbReference type="Proteomes" id="UP000315525"/>
    </source>
</evidence>
<feature type="active site" evidence="5">
    <location>
        <position position="125"/>
    </location>
</feature>
<protein>
    <recommendedName>
        <fullName evidence="3 6">Signal peptidase I</fullName>
        <ecNumber evidence="3 6">3.4.21.89</ecNumber>
    </recommendedName>
</protein>
<keyword evidence="4 6" id="KW-0378">Hydrolase</keyword>
<dbReference type="EC" id="3.4.21.89" evidence="3 6"/>
<evidence type="ECO:0000313" key="8">
    <source>
        <dbReference type="EMBL" id="TET45533.1"/>
    </source>
</evidence>
<accession>A0A523USK8</accession>
<feature type="domain" description="Peptidase S26" evidence="7">
    <location>
        <begin position="16"/>
        <end position="235"/>
    </location>
</feature>
<gene>
    <name evidence="8" type="primary">lepB</name>
    <name evidence="8" type="ORF">E3J62_07170</name>
</gene>
<reference evidence="8 9" key="1">
    <citation type="submission" date="2019-03" db="EMBL/GenBank/DDBJ databases">
        <title>Metabolic potential of uncultured bacteria and archaea associated with petroleum seepage in deep-sea sediments.</title>
        <authorList>
            <person name="Dong X."/>
            <person name="Hubert C."/>
        </authorList>
    </citation>
    <scope>NUCLEOTIDE SEQUENCE [LARGE SCALE GENOMIC DNA]</scope>
    <source>
        <strain evidence="8">E44_bin18</strain>
    </source>
</reference>
<dbReference type="InterPro" id="IPR019533">
    <property type="entry name" value="Peptidase_S26"/>
</dbReference>
<evidence type="ECO:0000256" key="2">
    <source>
        <dbReference type="ARBA" id="ARBA00009370"/>
    </source>
</evidence>
<dbReference type="PANTHER" id="PTHR43390">
    <property type="entry name" value="SIGNAL PEPTIDASE I"/>
    <property type="match status" value="1"/>
</dbReference>
<dbReference type="Proteomes" id="UP000315525">
    <property type="component" value="Unassembled WGS sequence"/>
</dbReference>
<comment type="similarity">
    <text evidence="2 6">Belongs to the peptidase S26 family.</text>
</comment>
<evidence type="ECO:0000259" key="7">
    <source>
        <dbReference type="Pfam" id="PF10502"/>
    </source>
</evidence>
<evidence type="ECO:0000256" key="3">
    <source>
        <dbReference type="ARBA" id="ARBA00013208"/>
    </source>
</evidence>
<dbReference type="SUPFAM" id="SSF51306">
    <property type="entry name" value="LexA/Signal peptidase"/>
    <property type="match status" value="1"/>
</dbReference>
<comment type="catalytic activity">
    <reaction evidence="1 6">
        <text>Cleavage of hydrophobic, N-terminal signal or leader sequences from secreted and periplasmic proteins.</text>
        <dbReference type="EC" id="3.4.21.89"/>
    </reaction>
</comment>
<dbReference type="InterPro" id="IPR000223">
    <property type="entry name" value="Pept_S26A_signal_pept_1"/>
</dbReference>
<comment type="caution">
    <text evidence="8">The sequence shown here is derived from an EMBL/GenBank/DDBJ whole genome shotgun (WGS) entry which is preliminary data.</text>
</comment>